<dbReference type="GO" id="GO:0036038">
    <property type="term" value="C:MKS complex"/>
    <property type="evidence" value="ECO:0007669"/>
    <property type="project" value="TreeGrafter"/>
</dbReference>
<dbReference type="GO" id="GO:0060271">
    <property type="term" value="P:cilium assembly"/>
    <property type="evidence" value="ECO:0007669"/>
    <property type="project" value="TreeGrafter"/>
</dbReference>
<evidence type="ECO:0000256" key="7">
    <source>
        <dbReference type="ARBA" id="ARBA00039274"/>
    </source>
</evidence>
<keyword evidence="3" id="KW-0970">Cilium biogenesis/degradation</keyword>
<evidence type="ECO:0000256" key="3">
    <source>
        <dbReference type="ARBA" id="ARBA00022794"/>
    </source>
</evidence>
<keyword evidence="4" id="KW-0206">Cytoskeleton</keyword>
<evidence type="ECO:0000256" key="6">
    <source>
        <dbReference type="ARBA" id="ARBA00038411"/>
    </source>
</evidence>
<name>A0AAV8Y4B6_9CUCU</name>
<sequence>MSDGTFLLSISGQIEWIDLLAPAGTAWHCKYEFFTGPDWKIIGGLEAGLSQIANVVNNGDKVVLNFPIEVQFKSTNPYGLIRMETTGQVRINVNVVTQEFQSLGYDVGKTRD</sequence>
<keyword evidence="2" id="KW-0963">Cytoplasm</keyword>
<comment type="caution">
    <text evidence="8">The sequence shown here is derived from an EMBL/GenBank/DDBJ whole genome shotgun (WGS) entry which is preliminary data.</text>
</comment>
<gene>
    <name evidence="8" type="ORF">NQ314_009100</name>
</gene>
<dbReference type="Proteomes" id="UP001162156">
    <property type="component" value="Unassembled WGS sequence"/>
</dbReference>
<dbReference type="PANTHER" id="PTHR12968:SF1">
    <property type="entry name" value="B9 DOMAIN-CONTAINING PROTEIN 1"/>
    <property type="match status" value="1"/>
</dbReference>
<comment type="similarity">
    <text evidence="6">Belongs to the B9D family.</text>
</comment>
<protein>
    <recommendedName>
        <fullName evidence="7">B9 domain-containing protein 1</fullName>
    </recommendedName>
</protein>
<comment type="subcellular location">
    <subcellularLocation>
        <location evidence="1">Cytoplasm</location>
        <location evidence="1">Cytoskeleton</location>
        <location evidence="1">Cilium basal body</location>
    </subcellularLocation>
</comment>
<reference evidence="8" key="1">
    <citation type="journal article" date="2023" name="Insect Mol. Biol.">
        <title>Genome sequencing provides insights into the evolution of gene families encoding plant cell wall-degrading enzymes in longhorned beetles.</title>
        <authorList>
            <person name="Shin N.R."/>
            <person name="Okamura Y."/>
            <person name="Kirsch R."/>
            <person name="Pauchet Y."/>
        </authorList>
    </citation>
    <scope>NUCLEOTIDE SEQUENCE</scope>
    <source>
        <strain evidence="8">RBIC_L_NR</strain>
    </source>
</reference>
<dbReference type="PANTHER" id="PTHR12968">
    <property type="entry name" value="B9 DOMAIN-CONTAINING"/>
    <property type="match status" value="1"/>
</dbReference>
<evidence type="ECO:0000256" key="5">
    <source>
        <dbReference type="ARBA" id="ARBA00023273"/>
    </source>
</evidence>
<evidence type="ECO:0000313" key="9">
    <source>
        <dbReference type="Proteomes" id="UP001162156"/>
    </source>
</evidence>
<organism evidence="8 9">
    <name type="scientific">Rhamnusium bicolor</name>
    <dbReference type="NCBI Taxonomy" id="1586634"/>
    <lineage>
        <taxon>Eukaryota</taxon>
        <taxon>Metazoa</taxon>
        <taxon>Ecdysozoa</taxon>
        <taxon>Arthropoda</taxon>
        <taxon>Hexapoda</taxon>
        <taxon>Insecta</taxon>
        <taxon>Pterygota</taxon>
        <taxon>Neoptera</taxon>
        <taxon>Endopterygota</taxon>
        <taxon>Coleoptera</taxon>
        <taxon>Polyphaga</taxon>
        <taxon>Cucujiformia</taxon>
        <taxon>Chrysomeloidea</taxon>
        <taxon>Cerambycidae</taxon>
        <taxon>Lepturinae</taxon>
        <taxon>Rhagiini</taxon>
        <taxon>Rhamnusium</taxon>
    </lineage>
</organism>
<dbReference type="Pfam" id="PF07162">
    <property type="entry name" value="B9-C2"/>
    <property type="match status" value="1"/>
</dbReference>
<dbReference type="PROSITE" id="PS51381">
    <property type="entry name" value="C2_B9"/>
    <property type="match status" value="1"/>
</dbReference>
<evidence type="ECO:0000256" key="2">
    <source>
        <dbReference type="ARBA" id="ARBA00022490"/>
    </source>
</evidence>
<keyword evidence="9" id="KW-1185">Reference proteome</keyword>
<dbReference type="EMBL" id="JANEYF010002500">
    <property type="protein sequence ID" value="KAJ8945737.1"/>
    <property type="molecule type" value="Genomic_DNA"/>
</dbReference>
<evidence type="ECO:0000313" key="8">
    <source>
        <dbReference type="EMBL" id="KAJ8945737.1"/>
    </source>
</evidence>
<evidence type="ECO:0000256" key="1">
    <source>
        <dbReference type="ARBA" id="ARBA00004120"/>
    </source>
</evidence>
<evidence type="ECO:0000256" key="4">
    <source>
        <dbReference type="ARBA" id="ARBA00023212"/>
    </source>
</evidence>
<accession>A0AAV8Y4B6</accession>
<dbReference type="AlphaFoldDB" id="A0AAV8Y4B6"/>
<proteinExistence type="inferred from homology"/>
<keyword evidence="5" id="KW-0966">Cell projection</keyword>
<dbReference type="InterPro" id="IPR010796">
    <property type="entry name" value="C2_B9-type_dom"/>
</dbReference>